<dbReference type="AlphaFoldDB" id="A0A0N4W362"/>
<keyword evidence="3" id="KW-1185">Reference proteome</keyword>
<reference evidence="4" key="1">
    <citation type="submission" date="2017-02" db="UniProtKB">
        <authorList>
            <consortium name="WormBaseParasite"/>
        </authorList>
    </citation>
    <scope>IDENTIFICATION</scope>
</reference>
<gene>
    <name evidence="2" type="ORF">HPLM_LOCUS4215</name>
</gene>
<accession>A0A0N4W362</accession>
<evidence type="ECO:0000313" key="3">
    <source>
        <dbReference type="Proteomes" id="UP000268014"/>
    </source>
</evidence>
<protein>
    <submittedName>
        <fullName evidence="2 4">Uncharacterized protein</fullName>
    </submittedName>
</protein>
<evidence type="ECO:0000256" key="1">
    <source>
        <dbReference type="SAM" id="MobiDB-lite"/>
    </source>
</evidence>
<reference evidence="2 3" key="2">
    <citation type="submission" date="2018-11" db="EMBL/GenBank/DDBJ databases">
        <authorList>
            <consortium name="Pathogen Informatics"/>
        </authorList>
    </citation>
    <scope>NUCLEOTIDE SEQUENCE [LARGE SCALE GENOMIC DNA]</scope>
    <source>
        <strain evidence="2 3">MHpl1</strain>
    </source>
</reference>
<feature type="compositionally biased region" description="Low complexity" evidence="1">
    <location>
        <begin position="1"/>
        <end position="21"/>
    </location>
</feature>
<dbReference type="Proteomes" id="UP000268014">
    <property type="component" value="Unassembled WGS sequence"/>
</dbReference>
<evidence type="ECO:0000313" key="2">
    <source>
        <dbReference type="EMBL" id="VDO22714.1"/>
    </source>
</evidence>
<dbReference type="WBParaSite" id="HPLM_0000422301-mRNA-1">
    <property type="protein sequence ID" value="HPLM_0000422301-mRNA-1"/>
    <property type="gene ID" value="HPLM_0000422301"/>
</dbReference>
<proteinExistence type="predicted"/>
<dbReference type="EMBL" id="UZAF01016186">
    <property type="protein sequence ID" value="VDO22714.1"/>
    <property type="molecule type" value="Genomic_DNA"/>
</dbReference>
<evidence type="ECO:0000313" key="4">
    <source>
        <dbReference type="WBParaSite" id="HPLM_0000422301-mRNA-1"/>
    </source>
</evidence>
<sequence>MLVVIRGSSRSISKSLRSGESPAEGKQLLPNQRRYDDDDGQAHPPVSTTTQLYSELGLFRQKTARFSSKEQPAIFAYFRTA</sequence>
<organism evidence="4">
    <name type="scientific">Haemonchus placei</name>
    <name type="common">Barber's pole worm</name>
    <dbReference type="NCBI Taxonomy" id="6290"/>
    <lineage>
        <taxon>Eukaryota</taxon>
        <taxon>Metazoa</taxon>
        <taxon>Ecdysozoa</taxon>
        <taxon>Nematoda</taxon>
        <taxon>Chromadorea</taxon>
        <taxon>Rhabditida</taxon>
        <taxon>Rhabditina</taxon>
        <taxon>Rhabditomorpha</taxon>
        <taxon>Strongyloidea</taxon>
        <taxon>Trichostrongylidae</taxon>
        <taxon>Haemonchus</taxon>
    </lineage>
</organism>
<name>A0A0N4W362_HAEPC</name>
<feature type="region of interest" description="Disordered" evidence="1">
    <location>
        <begin position="1"/>
        <end position="47"/>
    </location>
</feature>